<evidence type="ECO:0000313" key="1">
    <source>
        <dbReference type="EMBL" id="XCH40506.1"/>
    </source>
</evidence>
<accession>A0AAU8GIX4</accession>
<dbReference type="Gene3D" id="3.30.730.10">
    <property type="entry name" value="AP2/ERF domain"/>
    <property type="match status" value="1"/>
</dbReference>
<proteinExistence type="predicted"/>
<name>A0AAU8GIX4_9CAUD</name>
<gene>
    <name evidence="1" type="ORF">YRYPWZST_CDS0105</name>
</gene>
<dbReference type="GO" id="GO:0004519">
    <property type="term" value="F:endonuclease activity"/>
    <property type="evidence" value="ECO:0007669"/>
    <property type="project" value="UniProtKB-KW"/>
</dbReference>
<dbReference type="InterPro" id="IPR016177">
    <property type="entry name" value="DNA-bd_dom_sf"/>
</dbReference>
<dbReference type="GO" id="GO:0003677">
    <property type="term" value="F:DNA binding"/>
    <property type="evidence" value="ECO:0007669"/>
    <property type="project" value="InterPro"/>
</dbReference>
<keyword evidence="1" id="KW-0540">Nuclease</keyword>
<sequence>MKRLVYGVGLNDEENQQVIGRVGGRVVRISTDPLYTRWVGILQRSYSDTWKKKYNSYEGCVVCDEWLVYSKFKQWFLDKSLGKDASGYDIDKDLLFPGVKIYSPLTCCLIPRYLNRCLVRRGSSDLFTGVIPRNNKFAAQIFVGSKKVWLGTFNTKREAHQAWKNAKIKEMKRLQEEYKNDMLHDERVDIALSRCIETLKSEEEVKWIV</sequence>
<dbReference type="EMBL" id="PP856722">
    <property type="protein sequence ID" value="XCH40506.1"/>
    <property type="molecule type" value="Genomic_DNA"/>
</dbReference>
<reference evidence="1" key="1">
    <citation type="submission" date="2024-05" db="EMBL/GenBank/DDBJ databases">
        <authorList>
            <person name="Mugo M.M."/>
            <person name="Musyoki A.M."/>
            <person name="Makumi A.M."/>
            <person name="Mutai I."/>
            <person name="Drechsel O."/>
            <person name="Kering K.K."/>
            <person name="Muturi P."/>
            <person name="Mbae C.K."/>
            <person name="Kariuki S.M."/>
        </authorList>
    </citation>
    <scope>NUCLEOTIDE SEQUENCE</scope>
</reference>
<protein>
    <submittedName>
        <fullName evidence="1">HNH endonuclease</fullName>
    </submittedName>
</protein>
<dbReference type="SUPFAM" id="SSF54171">
    <property type="entry name" value="DNA-binding domain"/>
    <property type="match status" value="1"/>
</dbReference>
<keyword evidence="1" id="KW-0255">Endonuclease</keyword>
<dbReference type="InterPro" id="IPR036955">
    <property type="entry name" value="AP2/ERF_dom_sf"/>
</dbReference>
<keyword evidence="1" id="KW-0378">Hydrolase</keyword>
<dbReference type="GO" id="GO:0003700">
    <property type="term" value="F:DNA-binding transcription factor activity"/>
    <property type="evidence" value="ECO:0007669"/>
    <property type="project" value="InterPro"/>
</dbReference>
<organism evidence="1">
    <name type="scientific">Salmonella phage vB_SEnST11_KE23</name>
    <dbReference type="NCBI Taxonomy" id="3161174"/>
    <lineage>
        <taxon>Viruses</taxon>
        <taxon>Duplodnaviria</taxon>
        <taxon>Heunggongvirae</taxon>
        <taxon>Uroviricota</taxon>
        <taxon>Caudoviricetes</taxon>
        <taxon>Vequintavirinae</taxon>
        <taxon>Seunavirus</taxon>
    </lineage>
</organism>